<proteinExistence type="predicted"/>
<evidence type="ECO:0000313" key="2">
    <source>
        <dbReference type="Proteomes" id="UP000031668"/>
    </source>
</evidence>
<sequence length="117" mass="13865">MYKKSIPLSFKICIDIKNKTQGNCIQYLEFAIRLSFNQDYNFYSFHPQFQRHTLFWITQVKNESCSIYSLYLRPWLEMLPPKLTLKAEADAVLISDDINQEKPSIENKELFSEVTNC</sequence>
<dbReference type="Proteomes" id="UP000031668">
    <property type="component" value="Unassembled WGS sequence"/>
</dbReference>
<protein>
    <submittedName>
        <fullName evidence="1">Uncharacterized protein</fullName>
    </submittedName>
</protein>
<keyword evidence="2" id="KW-1185">Reference proteome</keyword>
<dbReference type="EMBL" id="JWZT01001334">
    <property type="protein sequence ID" value="KII72191.1"/>
    <property type="molecule type" value="Genomic_DNA"/>
</dbReference>
<evidence type="ECO:0000313" key="1">
    <source>
        <dbReference type="EMBL" id="KII72191.1"/>
    </source>
</evidence>
<reference evidence="1 2" key="1">
    <citation type="journal article" date="2014" name="Genome Biol. Evol.">
        <title>The genome of the myxosporean Thelohanellus kitauei shows adaptations to nutrient acquisition within its fish host.</title>
        <authorList>
            <person name="Yang Y."/>
            <person name="Xiong J."/>
            <person name="Zhou Z."/>
            <person name="Huo F."/>
            <person name="Miao W."/>
            <person name="Ran C."/>
            <person name="Liu Y."/>
            <person name="Zhang J."/>
            <person name="Feng J."/>
            <person name="Wang M."/>
            <person name="Wang M."/>
            <person name="Wang L."/>
            <person name="Yao B."/>
        </authorList>
    </citation>
    <scope>NUCLEOTIDE SEQUENCE [LARGE SCALE GENOMIC DNA]</scope>
    <source>
        <strain evidence="1">Wuqing</strain>
    </source>
</reference>
<comment type="caution">
    <text evidence="1">The sequence shown here is derived from an EMBL/GenBank/DDBJ whole genome shotgun (WGS) entry which is preliminary data.</text>
</comment>
<organism evidence="1 2">
    <name type="scientific">Thelohanellus kitauei</name>
    <name type="common">Myxosporean</name>
    <dbReference type="NCBI Taxonomy" id="669202"/>
    <lineage>
        <taxon>Eukaryota</taxon>
        <taxon>Metazoa</taxon>
        <taxon>Cnidaria</taxon>
        <taxon>Myxozoa</taxon>
        <taxon>Myxosporea</taxon>
        <taxon>Bivalvulida</taxon>
        <taxon>Platysporina</taxon>
        <taxon>Myxobolidae</taxon>
        <taxon>Thelohanellus</taxon>
    </lineage>
</organism>
<gene>
    <name evidence="1" type="ORF">RF11_04171</name>
</gene>
<dbReference type="AlphaFoldDB" id="A0A0C2MY07"/>
<accession>A0A0C2MY07</accession>
<name>A0A0C2MY07_THEKT</name>